<keyword evidence="3" id="KW-0808">Transferase</keyword>
<feature type="transmembrane region" description="Helical" evidence="1">
    <location>
        <begin position="134"/>
        <end position="153"/>
    </location>
</feature>
<evidence type="ECO:0000256" key="1">
    <source>
        <dbReference type="SAM" id="Phobius"/>
    </source>
</evidence>
<dbReference type="CDD" id="cd16935">
    <property type="entry name" value="HATPase_AgrC-ComD-like"/>
    <property type="match status" value="1"/>
</dbReference>
<feature type="transmembrane region" description="Helical" evidence="1">
    <location>
        <begin position="173"/>
        <end position="192"/>
    </location>
</feature>
<keyword evidence="4" id="KW-1185">Reference proteome</keyword>
<protein>
    <submittedName>
        <fullName evidence="3">Two-component system sensor histidine kinase AgrC</fullName>
        <ecNumber evidence="3">2.7.13.-</ecNumber>
    </submittedName>
</protein>
<keyword evidence="3" id="KW-0418">Kinase</keyword>
<sequence>MSQIRVTWKQSTLFVFLCTALSVGLPWLVTYLFPFFLLPLVIFFLKPNWTKAQYIFYSFSPFVLLDLYQRLTNVYEAKYWILVKGEMTWELTLFYVAFTLFFLLVGYLVKTIFRLEFKNVSAIFRYSFGKRARIAINGSLLLYTLVLNPLFVASGKEDSFKLIFGIGNSELSLDLFLTSVYLFVGSLIYFNYKSKEYLNQELERSKDQQLSSLSSYVSHVESLYKELRSFRHDYTNVLTSFNEAFQRDDLAMAKGIYQDVVAQSDRQFYDSKYDIANLTNLNNPAMKSICSAKLMEANAKGLDLTVEVAEPILAPNMDLLDVVTILSIFLDNAIEAAEKAEHPSLSFAYFEENQQKILIIENTTQEAKINTKTIFDYGKSSKGDERGIGLANVRDILAKYPTVHLTTSSHQHVFRQELRC</sequence>
<keyword evidence="1" id="KW-0812">Transmembrane</keyword>
<dbReference type="PANTHER" id="PTHR40448:SF1">
    <property type="entry name" value="TWO-COMPONENT SENSOR HISTIDINE KINASE"/>
    <property type="match status" value="1"/>
</dbReference>
<feature type="transmembrane region" description="Helical" evidence="1">
    <location>
        <begin position="91"/>
        <end position="113"/>
    </location>
</feature>
<keyword evidence="1" id="KW-1133">Transmembrane helix</keyword>
<evidence type="ECO:0000313" key="4">
    <source>
        <dbReference type="Proteomes" id="UP000809081"/>
    </source>
</evidence>
<dbReference type="SUPFAM" id="SSF55874">
    <property type="entry name" value="ATPase domain of HSP90 chaperone/DNA topoisomerase II/histidine kinase"/>
    <property type="match status" value="1"/>
</dbReference>
<feature type="transmembrane region" description="Helical" evidence="1">
    <location>
        <begin position="12"/>
        <end position="45"/>
    </location>
</feature>
<dbReference type="Proteomes" id="UP000809081">
    <property type="component" value="Unassembled WGS sequence"/>
</dbReference>
<evidence type="ECO:0000259" key="2">
    <source>
        <dbReference type="Pfam" id="PF14501"/>
    </source>
</evidence>
<dbReference type="InterPro" id="IPR032834">
    <property type="entry name" value="NatK-like_C"/>
</dbReference>
<dbReference type="PANTHER" id="PTHR40448">
    <property type="entry name" value="TWO-COMPONENT SENSOR HISTIDINE KINASE"/>
    <property type="match status" value="1"/>
</dbReference>
<organism evidence="3 4">
    <name type="scientific">Streptococcus saliviloxodontae</name>
    <dbReference type="NCBI Taxonomy" id="1349416"/>
    <lineage>
        <taxon>Bacteria</taxon>
        <taxon>Bacillati</taxon>
        <taxon>Bacillota</taxon>
        <taxon>Bacilli</taxon>
        <taxon>Lactobacillales</taxon>
        <taxon>Streptococcaceae</taxon>
        <taxon>Streptococcus</taxon>
    </lineage>
</organism>
<reference evidence="3 4" key="1">
    <citation type="submission" date="2021-01" db="EMBL/GenBank/DDBJ databases">
        <title>Genomic Encyclopedia of Type Strains, Phase IV (KMG-IV): sequencing the most valuable type-strain genomes for metagenomic binning, comparative biology and taxonomic classification.</title>
        <authorList>
            <person name="Goeker M."/>
        </authorList>
    </citation>
    <scope>NUCLEOTIDE SEQUENCE [LARGE SCALE GENOMIC DNA]</scope>
    <source>
        <strain evidence="3 4">DSM 27513</strain>
    </source>
</reference>
<proteinExistence type="predicted"/>
<comment type="caution">
    <text evidence="3">The sequence shown here is derived from an EMBL/GenBank/DDBJ whole genome shotgun (WGS) entry which is preliminary data.</text>
</comment>
<evidence type="ECO:0000313" key="3">
    <source>
        <dbReference type="EMBL" id="MBM7636304.1"/>
    </source>
</evidence>
<accession>A0ABS2PLK2</accession>
<dbReference type="Pfam" id="PF14501">
    <property type="entry name" value="HATPase_c_5"/>
    <property type="match status" value="1"/>
</dbReference>
<dbReference type="InterPro" id="IPR036890">
    <property type="entry name" value="HATPase_C_sf"/>
</dbReference>
<dbReference type="RefSeq" id="WP_205017186.1">
    <property type="nucleotide sequence ID" value="NZ_JAFBEI010000020.1"/>
</dbReference>
<feature type="domain" description="Sensor histidine kinase NatK-like C-terminal" evidence="2">
    <location>
        <begin position="317"/>
        <end position="418"/>
    </location>
</feature>
<name>A0ABS2PLK2_9STRE</name>
<dbReference type="GO" id="GO:0016301">
    <property type="term" value="F:kinase activity"/>
    <property type="evidence" value="ECO:0007669"/>
    <property type="project" value="UniProtKB-KW"/>
</dbReference>
<dbReference type="Gene3D" id="3.30.565.10">
    <property type="entry name" value="Histidine kinase-like ATPase, C-terminal domain"/>
    <property type="match status" value="1"/>
</dbReference>
<dbReference type="EMBL" id="JAFBEI010000020">
    <property type="protein sequence ID" value="MBM7636304.1"/>
    <property type="molecule type" value="Genomic_DNA"/>
</dbReference>
<dbReference type="EC" id="2.7.13.-" evidence="3"/>
<gene>
    <name evidence="3" type="ORF">JOC31_001124</name>
</gene>
<keyword evidence="1" id="KW-0472">Membrane</keyword>